<evidence type="ECO:0000313" key="1">
    <source>
        <dbReference type="EMBL" id="MBB5700015.1"/>
    </source>
</evidence>
<organism evidence="1 2">
    <name type="scientific">Sphingomonas yantingensis</name>
    <dbReference type="NCBI Taxonomy" id="1241761"/>
    <lineage>
        <taxon>Bacteria</taxon>
        <taxon>Pseudomonadati</taxon>
        <taxon>Pseudomonadota</taxon>
        <taxon>Alphaproteobacteria</taxon>
        <taxon>Sphingomonadales</taxon>
        <taxon>Sphingomonadaceae</taxon>
        <taxon>Sphingomonas</taxon>
    </lineage>
</organism>
<dbReference type="AlphaFoldDB" id="A0A7W9ASY5"/>
<reference evidence="1 2" key="1">
    <citation type="submission" date="2020-08" db="EMBL/GenBank/DDBJ databases">
        <title>Genomic Encyclopedia of Type Strains, Phase IV (KMG-IV): sequencing the most valuable type-strain genomes for metagenomic binning, comparative biology and taxonomic classification.</title>
        <authorList>
            <person name="Goeker M."/>
        </authorList>
    </citation>
    <scope>NUCLEOTIDE SEQUENCE [LARGE SCALE GENOMIC DNA]</scope>
    <source>
        <strain evidence="1 2">DSM 27244</strain>
    </source>
</reference>
<comment type="caution">
    <text evidence="1">The sequence shown here is derived from an EMBL/GenBank/DDBJ whole genome shotgun (WGS) entry which is preliminary data.</text>
</comment>
<sequence length="162" mass="17707">MTIPWTWLTINGAKPLDRTTRNVRAQLSFIETGGEIVRLANGTRRSLRRRQFDKYRFTLSGEAARKPALDGIRKGDTVVIGWPGHIDLAGDVADANLPRPAMPGSILRFGEVDGMLVQLAHGAAGVMVTAFRPILTVIVDDLDVTEDVANANVSWSLTGEER</sequence>
<name>A0A7W9ASY5_9SPHN</name>
<keyword evidence="2" id="KW-1185">Reference proteome</keyword>
<gene>
    <name evidence="1" type="ORF">FHR19_003395</name>
</gene>
<dbReference type="EMBL" id="JACIJJ010000007">
    <property type="protein sequence ID" value="MBB5700015.1"/>
    <property type="molecule type" value="Genomic_DNA"/>
</dbReference>
<protein>
    <submittedName>
        <fullName evidence="1">Uncharacterized protein</fullName>
    </submittedName>
</protein>
<proteinExistence type="predicted"/>
<dbReference type="Proteomes" id="UP000557739">
    <property type="component" value="Unassembled WGS sequence"/>
</dbReference>
<accession>A0A7W9ASY5</accession>
<evidence type="ECO:0000313" key="2">
    <source>
        <dbReference type="Proteomes" id="UP000557739"/>
    </source>
</evidence>
<dbReference type="RefSeq" id="WP_184030907.1">
    <property type="nucleotide sequence ID" value="NZ_JACIJJ010000007.1"/>
</dbReference>